<dbReference type="InterPro" id="IPR050416">
    <property type="entry name" value="FAD-linked_Oxidoreductase"/>
</dbReference>
<accession>A0ABR0J1R2</accession>
<comment type="similarity">
    <text evidence="2">Belongs to the oxygen-dependent FAD-linked oxidoreductase family.</text>
</comment>
<dbReference type="Gene3D" id="3.30.465.10">
    <property type="match status" value="1"/>
</dbReference>
<dbReference type="InterPro" id="IPR036318">
    <property type="entry name" value="FAD-bd_PCMH-like_sf"/>
</dbReference>
<dbReference type="PANTHER" id="PTHR42973:SF39">
    <property type="entry name" value="FAD-BINDING PCMH-TYPE DOMAIN-CONTAINING PROTEIN"/>
    <property type="match status" value="1"/>
</dbReference>
<organism evidence="8 9">
    <name type="scientific">Exophiala sideris</name>
    <dbReference type="NCBI Taxonomy" id="1016849"/>
    <lineage>
        <taxon>Eukaryota</taxon>
        <taxon>Fungi</taxon>
        <taxon>Dikarya</taxon>
        <taxon>Ascomycota</taxon>
        <taxon>Pezizomycotina</taxon>
        <taxon>Eurotiomycetes</taxon>
        <taxon>Chaetothyriomycetidae</taxon>
        <taxon>Chaetothyriales</taxon>
        <taxon>Herpotrichiellaceae</taxon>
        <taxon>Exophiala</taxon>
    </lineage>
</organism>
<dbReference type="InterPro" id="IPR016169">
    <property type="entry name" value="FAD-bd_PCMH_sub2"/>
</dbReference>
<dbReference type="Gene3D" id="3.40.462.20">
    <property type="match status" value="1"/>
</dbReference>
<dbReference type="InterPro" id="IPR016166">
    <property type="entry name" value="FAD-bd_PCMH"/>
</dbReference>
<dbReference type="PROSITE" id="PS51387">
    <property type="entry name" value="FAD_PCMH"/>
    <property type="match status" value="1"/>
</dbReference>
<evidence type="ECO:0000256" key="6">
    <source>
        <dbReference type="SAM" id="MobiDB-lite"/>
    </source>
</evidence>
<comment type="caution">
    <text evidence="8">The sequence shown here is derived from an EMBL/GenBank/DDBJ whole genome shotgun (WGS) entry which is preliminary data.</text>
</comment>
<dbReference type="InterPro" id="IPR016167">
    <property type="entry name" value="FAD-bd_PCMH_sub1"/>
</dbReference>
<keyword evidence="5" id="KW-0560">Oxidoreductase</keyword>
<dbReference type="Gene3D" id="3.30.43.10">
    <property type="entry name" value="Uridine Diphospho-n-acetylenolpyruvylglucosamine Reductase, domain 2"/>
    <property type="match status" value="1"/>
</dbReference>
<dbReference type="SUPFAM" id="SSF56176">
    <property type="entry name" value="FAD-binding/transporter-associated domain-like"/>
    <property type="match status" value="1"/>
</dbReference>
<evidence type="ECO:0000256" key="1">
    <source>
        <dbReference type="ARBA" id="ARBA00001974"/>
    </source>
</evidence>
<proteinExistence type="inferred from homology"/>
<protein>
    <recommendedName>
        <fullName evidence="7">FAD-binding PCMH-type domain-containing protein</fullName>
    </recommendedName>
</protein>
<reference evidence="8 9" key="1">
    <citation type="submission" date="2023-08" db="EMBL/GenBank/DDBJ databases">
        <title>Black Yeasts Isolated from many extreme environments.</title>
        <authorList>
            <person name="Coleine C."/>
            <person name="Stajich J.E."/>
            <person name="Selbmann L."/>
        </authorList>
    </citation>
    <scope>NUCLEOTIDE SEQUENCE [LARGE SCALE GENOMIC DNA]</scope>
    <source>
        <strain evidence="8 9">CCFEE 6328</strain>
    </source>
</reference>
<feature type="domain" description="FAD-binding PCMH-type" evidence="7">
    <location>
        <begin position="35"/>
        <end position="206"/>
    </location>
</feature>
<dbReference type="InterPro" id="IPR006094">
    <property type="entry name" value="Oxid_FAD_bind_N"/>
</dbReference>
<keyword evidence="4" id="KW-0274">FAD</keyword>
<name>A0ABR0J1R2_9EURO</name>
<keyword evidence="3" id="KW-0285">Flavoprotein</keyword>
<dbReference type="Pfam" id="PF01565">
    <property type="entry name" value="FAD_binding_4"/>
    <property type="match status" value="1"/>
</dbReference>
<gene>
    <name evidence="8" type="ORF">LTR69_008926</name>
</gene>
<dbReference type="PANTHER" id="PTHR42973">
    <property type="entry name" value="BINDING OXIDOREDUCTASE, PUTATIVE (AFU_ORTHOLOGUE AFUA_1G17690)-RELATED"/>
    <property type="match status" value="1"/>
</dbReference>
<comment type="cofactor">
    <cofactor evidence="1">
        <name>FAD</name>
        <dbReference type="ChEBI" id="CHEBI:57692"/>
    </cofactor>
</comment>
<keyword evidence="9" id="KW-1185">Reference proteome</keyword>
<sequence>MGTLQNELPIVWRHDVENGIYEEARVGRVFNHKRPKRYPRAVVQASEEAHVICAVRLAVELGCRVSARFGGHSWAAWSVRDDAILIDLGNYHHIEFDEDKQIIIISPSTTGKVLADFLSTKSVMFYGGHCPDVGLGGFLLQGGMGWNCKNWGWACEQIAAIDCVTAKGQLVHCDATHHQDLYWAARGAGPGFLGVVTKFYLNVSPSYSNILSSTFIYPVSEYRKVLDWVVKIAPSFDEDTEIVSVACIPAGAPALSGSCILANFLTFKNSDEAARTALKSVPRAPEKQEAVEEVDEREDFNKPTHTDGREPPRSIITYVV</sequence>
<evidence type="ECO:0000256" key="5">
    <source>
        <dbReference type="ARBA" id="ARBA00023002"/>
    </source>
</evidence>
<dbReference type="Proteomes" id="UP001345691">
    <property type="component" value="Unassembled WGS sequence"/>
</dbReference>
<evidence type="ECO:0000313" key="9">
    <source>
        <dbReference type="Proteomes" id="UP001345691"/>
    </source>
</evidence>
<evidence type="ECO:0000256" key="4">
    <source>
        <dbReference type="ARBA" id="ARBA00022827"/>
    </source>
</evidence>
<evidence type="ECO:0000256" key="3">
    <source>
        <dbReference type="ARBA" id="ARBA00022630"/>
    </source>
</evidence>
<evidence type="ECO:0000256" key="2">
    <source>
        <dbReference type="ARBA" id="ARBA00005466"/>
    </source>
</evidence>
<evidence type="ECO:0000313" key="8">
    <source>
        <dbReference type="EMBL" id="KAK5054311.1"/>
    </source>
</evidence>
<dbReference type="EMBL" id="JAVRRF010000023">
    <property type="protein sequence ID" value="KAK5054311.1"/>
    <property type="molecule type" value="Genomic_DNA"/>
</dbReference>
<feature type="compositionally biased region" description="Basic and acidic residues" evidence="6">
    <location>
        <begin position="299"/>
        <end position="312"/>
    </location>
</feature>
<evidence type="ECO:0000259" key="7">
    <source>
        <dbReference type="PROSITE" id="PS51387"/>
    </source>
</evidence>
<feature type="region of interest" description="Disordered" evidence="6">
    <location>
        <begin position="279"/>
        <end position="316"/>
    </location>
</feature>